<dbReference type="Proteomes" id="UP001194468">
    <property type="component" value="Unassembled WGS sequence"/>
</dbReference>
<feature type="domain" description="C2H2-type" evidence="6">
    <location>
        <begin position="50"/>
        <end position="77"/>
    </location>
</feature>
<reference evidence="7" key="1">
    <citation type="submission" date="2019-10" db="EMBL/GenBank/DDBJ databases">
        <authorList>
            <consortium name="DOE Joint Genome Institute"/>
            <person name="Kuo A."/>
            <person name="Miyauchi S."/>
            <person name="Kiss E."/>
            <person name="Drula E."/>
            <person name="Kohler A."/>
            <person name="Sanchez-Garcia M."/>
            <person name="Andreopoulos B."/>
            <person name="Barry K.W."/>
            <person name="Bonito G."/>
            <person name="Buee M."/>
            <person name="Carver A."/>
            <person name="Chen C."/>
            <person name="Cichocki N."/>
            <person name="Clum A."/>
            <person name="Culley D."/>
            <person name="Crous P.W."/>
            <person name="Fauchery L."/>
            <person name="Girlanda M."/>
            <person name="Hayes R."/>
            <person name="Keri Z."/>
            <person name="LaButti K."/>
            <person name="Lipzen A."/>
            <person name="Lombard V."/>
            <person name="Magnuson J."/>
            <person name="Maillard F."/>
            <person name="Morin E."/>
            <person name="Murat C."/>
            <person name="Nolan M."/>
            <person name="Ohm R."/>
            <person name="Pangilinan J."/>
            <person name="Pereira M."/>
            <person name="Perotto S."/>
            <person name="Peter M."/>
            <person name="Riley R."/>
            <person name="Sitrit Y."/>
            <person name="Stielow B."/>
            <person name="Szollosi G."/>
            <person name="Zifcakova L."/>
            <person name="Stursova M."/>
            <person name="Spatafora J.W."/>
            <person name="Tedersoo L."/>
            <person name="Vaario L.-M."/>
            <person name="Yamada A."/>
            <person name="Yan M."/>
            <person name="Wang P."/>
            <person name="Xu J."/>
            <person name="Bruns T."/>
            <person name="Baldrian P."/>
            <person name="Vilgalys R."/>
            <person name="Henrissat B."/>
            <person name="Grigoriev I.V."/>
            <person name="Hibbett D."/>
            <person name="Nagy L.G."/>
            <person name="Martin F.M."/>
        </authorList>
    </citation>
    <scope>NUCLEOTIDE SEQUENCE</scope>
    <source>
        <strain evidence="7">BED1</strain>
    </source>
</reference>
<keyword evidence="2" id="KW-0677">Repeat</keyword>
<evidence type="ECO:0000259" key="6">
    <source>
        <dbReference type="PROSITE" id="PS50157"/>
    </source>
</evidence>
<evidence type="ECO:0000256" key="2">
    <source>
        <dbReference type="ARBA" id="ARBA00022737"/>
    </source>
</evidence>
<organism evidence="7 8">
    <name type="scientific">Boletus edulis BED1</name>
    <dbReference type="NCBI Taxonomy" id="1328754"/>
    <lineage>
        <taxon>Eukaryota</taxon>
        <taxon>Fungi</taxon>
        <taxon>Dikarya</taxon>
        <taxon>Basidiomycota</taxon>
        <taxon>Agaricomycotina</taxon>
        <taxon>Agaricomycetes</taxon>
        <taxon>Agaricomycetidae</taxon>
        <taxon>Boletales</taxon>
        <taxon>Boletineae</taxon>
        <taxon>Boletaceae</taxon>
        <taxon>Boletoideae</taxon>
        <taxon>Boletus</taxon>
    </lineage>
</organism>
<dbReference type="PROSITE" id="PS00028">
    <property type="entry name" value="ZINC_FINGER_C2H2_1"/>
    <property type="match status" value="1"/>
</dbReference>
<dbReference type="SMART" id="SM00355">
    <property type="entry name" value="ZnF_C2H2"/>
    <property type="match status" value="1"/>
</dbReference>
<evidence type="ECO:0000313" key="8">
    <source>
        <dbReference type="Proteomes" id="UP001194468"/>
    </source>
</evidence>
<keyword evidence="1" id="KW-0479">Metal-binding</keyword>
<reference evidence="7" key="2">
    <citation type="journal article" date="2020" name="Nat. Commun.">
        <title>Large-scale genome sequencing of mycorrhizal fungi provides insights into the early evolution of symbiotic traits.</title>
        <authorList>
            <person name="Miyauchi S."/>
            <person name="Kiss E."/>
            <person name="Kuo A."/>
            <person name="Drula E."/>
            <person name="Kohler A."/>
            <person name="Sanchez-Garcia M."/>
            <person name="Morin E."/>
            <person name="Andreopoulos B."/>
            <person name="Barry K.W."/>
            <person name="Bonito G."/>
            <person name="Buee M."/>
            <person name="Carver A."/>
            <person name="Chen C."/>
            <person name="Cichocki N."/>
            <person name="Clum A."/>
            <person name="Culley D."/>
            <person name="Crous P.W."/>
            <person name="Fauchery L."/>
            <person name="Girlanda M."/>
            <person name="Hayes R.D."/>
            <person name="Keri Z."/>
            <person name="LaButti K."/>
            <person name="Lipzen A."/>
            <person name="Lombard V."/>
            <person name="Magnuson J."/>
            <person name="Maillard F."/>
            <person name="Murat C."/>
            <person name="Nolan M."/>
            <person name="Ohm R.A."/>
            <person name="Pangilinan J."/>
            <person name="Pereira M.F."/>
            <person name="Perotto S."/>
            <person name="Peter M."/>
            <person name="Pfister S."/>
            <person name="Riley R."/>
            <person name="Sitrit Y."/>
            <person name="Stielow J.B."/>
            <person name="Szollosi G."/>
            <person name="Zifcakova L."/>
            <person name="Stursova M."/>
            <person name="Spatafora J.W."/>
            <person name="Tedersoo L."/>
            <person name="Vaario L.M."/>
            <person name="Yamada A."/>
            <person name="Yan M."/>
            <person name="Wang P."/>
            <person name="Xu J."/>
            <person name="Bruns T."/>
            <person name="Baldrian P."/>
            <person name="Vilgalys R."/>
            <person name="Dunand C."/>
            <person name="Henrissat B."/>
            <person name="Grigoriev I.V."/>
            <person name="Hibbett D."/>
            <person name="Nagy L.G."/>
            <person name="Martin F.M."/>
        </authorList>
    </citation>
    <scope>NUCLEOTIDE SEQUENCE</scope>
    <source>
        <strain evidence="7">BED1</strain>
    </source>
</reference>
<keyword evidence="8" id="KW-1185">Reference proteome</keyword>
<gene>
    <name evidence="7" type="ORF">L210DRAFT_3574187</name>
</gene>
<evidence type="ECO:0000256" key="4">
    <source>
        <dbReference type="ARBA" id="ARBA00022833"/>
    </source>
</evidence>
<keyword evidence="3 5" id="KW-0863">Zinc-finger</keyword>
<accession>A0AAD4BCQ1</accession>
<name>A0AAD4BCQ1_BOLED</name>
<sequence length="77" mass="8783">MVHLGEAHDVQGSADRRMHCYWWTNRGFCGKICRRDGMRRHIGTHVGCSFSCTECGKSFSRKDSMRAHAKKQHGSSN</sequence>
<dbReference type="EMBL" id="WHUW01000152">
    <property type="protein sequence ID" value="KAF8420747.1"/>
    <property type="molecule type" value="Genomic_DNA"/>
</dbReference>
<dbReference type="SUPFAM" id="SSF57667">
    <property type="entry name" value="beta-beta-alpha zinc fingers"/>
    <property type="match status" value="1"/>
</dbReference>
<dbReference type="FunFam" id="3.30.160.60:FF:000706">
    <property type="entry name" value="Zinc finger protein"/>
    <property type="match status" value="1"/>
</dbReference>
<dbReference type="Pfam" id="PF00096">
    <property type="entry name" value="zf-C2H2"/>
    <property type="match status" value="1"/>
</dbReference>
<evidence type="ECO:0000313" key="7">
    <source>
        <dbReference type="EMBL" id="KAF8420747.1"/>
    </source>
</evidence>
<dbReference type="PROSITE" id="PS50157">
    <property type="entry name" value="ZINC_FINGER_C2H2_2"/>
    <property type="match status" value="1"/>
</dbReference>
<dbReference type="Gene3D" id="3.30.160.60">
    <property type="entry name" value="Classic Zinc Finger"/>
    <property type="match status" value="1"/>
</dbReference>
<evidence type="ECO:0000256" key="3">
    <source>
        <dbReference type="ARBA" id="ARBA00022771"/>
    </source>
</evidence>
<dbReference type="InterPro" id="IPR013087">
    <property type="entry name" value="Znf_C2H2_type"/>
</dbReference>
<dbReference type="InterPro" id="IPR036236">
    <property type="entry name" value="Znf_C2H2_sf"/>
</dbReference>
<protein>
    <recommendedName>
        <fullName evidence="6">C2H2-type domain-containing protein</fullName>
    </recommendedName>
</protein>
<evidence type="ECO:0000256" key="5">
    <source>
        <dbReference type="PROSITE-ProRule" id="PRU00042"/>
    </source>
</evidence>
<evidence type="ECO:0000256" key="1">
    <source>
        <dbReference type="ARBA" id="ARBA00022723"/>
    </source>
</evidence>
<keyword evidence="4" id="KW-0862">Zinc</keyword>
<proteinExistence type="predicted"/>
<dbReference type="AlphaFoldDB" id="A0AAD4BCQ1"/>
<dbReference type="GO" id="GO:0008270">
    <property type="term" value="F:zinc ion binding"/>
    <property type="evidence" value="ECO:0007669"/>
    <property type="project" value="UniProtKB-KW"/>
</dbReference>
<comment type="caution">
    <text evidence="7">The sequence shown here is derived from an EMBL/GenBank/DDBJ whole genome shotgun (WGS) entry which is preliminary data.</text>
</comment>